<reference evidence="2 3" key="1">
    <citation type="submission" date="2024-10" db="EMBL/GenBank/DDBJ databases">
        <title>Updated reference genomes for cyclostephanoid diatoms.</title>
        <authorList>
            <person name="Roberts W.R."/>
            <person name="Alverson A.J."/>
        </authorList>
    </citation>
    <scope>NUCLEOTIDE SEQUENCE [LARGE SCALE GENOMIC DNA]</scope>
    <source>
        <strain evidence="2 3">AJA010-31</strain>
    </source>
</reference>
<feature type="compositionally biased region" description="Low complexity" evidence="1">
    <location>
        <begin position="66"/>
        <end position="80"/>
    </location>
</feature>
<comment type="caution">
    <text evidence="2">The sequence shown here is derived from an EMBL/GenBank/DDBJ whole genome shotgun (WGS) entry which is preliminary data.</text>
</comment>
<gene>
    <name evidence="2" type="ORF">ACHAWO_001516</name>
</gene>
<accession>A0ABD3MXZ6</accession>
<protein>
    <submittedName>
        <fullName evidence="2">Uncharacterized protein</fullName>
    </submittedName>
</protein>
<sequence length="224" mass="25601">MSELKQFYLMIQLLVEIERGTDSPWYPWLNSLPRYFENAVSMTSFCVNCLPPILTKSQRTRTRLHPNSASNAPSSTNTSPQNDAYTYCDKSPIELMLDEKFGQSEKKAKPDVQSKKNQYYIKAVKANRPDAIRQLFSEGTSKICPNCFERFDRDLNMCRGVVYYAMQNLYDSSKSKSDALECLELVCSLDGVDVSADTWYTPFQVGPPLWTAIENLDTEVFKSC</sequence>
<organism evidence="2 3">
    <name type="scientific">Cyclotella atomus</name>
    <dbReference type="NCBI Taxonomy" id="382360"/>
    <lineage>
        <taxon>Eukaryota</taxon>
        <taxon>Sar</taxon>
        <taxon>Stramenopiles</taxon>
        <taxon>Ochrophyta</taxon>
        <taxon>Bacillariophyta</taxon>
        <taxon>Coscinodiscophyceae</taxon>
        <taxon>Thalassiosirophycidae</taxon>
        <taxon>Stephanodiscales</taxon>
        <taxon>Stephanodiscaceae</taxon>
        <taxon>Cyclotella</taxon>
    </lineage>
</organism>
<keyword evidence="3" id="KW-1185">Reference proteome</keyword>
<name>A0ABD3MXZ6_9STRA</name>
<proteinExistence type="predicted"/>
<dbReference type="AlphaFoldDB" id="A0ABD3MXZ6"/>
<feature type="region of interest" description="Disordered" evidence="1">
    <location>
        <begin position="60"/>
        <end position="83"/>
    </location>
</feature>
<evidence type="ECO:0000313" key="2">
    <source>
        <dbReference type="EMBL" id="KAL3768567.1"/>
    </source>
</evidence>
<dbReference type="EMBL" id="JALLPJ020001344">
    <property type="protein sequence ID" value="KAL3768567.1"/>
    <property type="molecule type" value="Genomic_DNA"/>
</dbReference>
<evidence type="ECO:0000256" key="1">
    <source>
        <dbReference type="SAM" id="MobiDB-lite"/>
    </source>
</evidence>
<evidence type="ECO:0000313" key="3">
    <source>
        <dbReference type="Proteomes" id="UP001530400"/>
    </source>
</evidence>
<dbReference type="Proteomes" id="UP001530400">
    <property type="component" value="Unassembled WGS sequence"/>
</dbReference>